<reference evidence="3" key="1">
    <citation type="journal article" date="2024" name="IScience">
        <title>Strigolactones Initiate the Formation of Haustorium-like Structures in Castilleja.</title>
        <authorList>
            <person name="Buerger M."/>
            <person name="Peterson D."/>
            <person name="Chory J."/>
        </authorList>
    </citation>
    <scope>NUCLEOTIDE SEQUENCE [LARGE SCALE GENOMIC DNA]</scope>
</reference>
<evidence type="ECO:0000256" key="1">
    <source>
        <dbReference type="SAM" id="MobiDB-lite"/>
    </source>
</evidence>
<gene>
    <name evidence="2" type="ORF">CASFOL_002592</name>
</gene>
<dbReference type="PANTHER" id="PTHR36378:SF1">
    <property type="entry name" value="COTTON FIBER PROTEIN"/>
    <property type="match status" value="1"/>
</dbReference>
<sequence length="215" mass="23579">MAVMTESMPENDIIIEKNVKESAYPKANVDIAATADATTDRKKKKSGAFGIFKAALLIFRKRQGQKSSAKINLKPEQDGPTTNNPNPNWTKLVDSVRPLHVQESTQSPPQSPVAPAEEAGDEIREMIVPTSPAGSSSSGSTCRGMSKYASAASLLDLDNSSDEEEEDPDEVFDALTGDEMIDAKAEEFIAQFYKQMQLQRTSRTRHHQHNLSRGI</sequence>
<evidence type="ECO:0000313" key="3">
    <source>
        <dbReference type="Proteomes" id="UP001632038"/>
    </source>
</evidence>
<dbReference type="AlphaFoldDB" id="A0ABD3EF11"/>
<comment type="caution">
    <text evidence="2">The sequence shown here is derived from an EMBL/GenBank/DDBJ whole genome shotgun (WGS) entry which is preliminary data.</text>
</comment>
<proteinExistence type="predicted"/>
<accession>A0ABD3EF11</accession>
<dbReference type="Proteomes" id="UP001632038">
    <property type="component" value="Unassembled WGS sequence"/>
</dbReference>
<dbReference type="PANTHER" id="PTHR36378">
    <property type="entry name" value="COTTON FIBER PROTEIN"/>
    <property type="match status" value="1"/>
</dbReference>
<dbReference type="InterPro" id="IPR008480">
    <property type="entry name" value="DUF761_pln"/>
</dbReference>
<name>A0ABD3EF11_9LAMI</name>
<feature type="compositionally biased region" description="Low complexity" evidence="1">
    <location>
        <begin position="80"/>
        <end position="90"/>
    </location>
</feature>
<feature type="region of interest" description="Disordered" evidence="1">
    <location>
        <begin position="67"/>
        <end position="91"/>
    </location>
</feature>
<evidence type="ECO:0000313" key="2">
    <source>
        <dbReference type="EMBL" id="KAL3652911.1"/>
    </source>
</evidence>
<organism evidence="2 3">
    <name type="scientific">Castilleja foliolosa</name>
    <dbReference type="NCBI Taxonomy" id="1961234"/>
    <lineage>
        <taxon>Eukaryota</taxon>
        <taxon>Viridiplantae</taxon>
        <taxon>Streptophyta</taxon>
        <taxon>Embryophyta</taxon>
        <taxon>Tracheophyta</taxon>
        <taxon>Spermatophyta</taxon>
        <taxon>Magnoliopsida</taxon>
        <taxon>eudicotyledons</taxon>
        <taxon>Gunneridae</taxon>
        <taxon>Pentapetalae</taxon>
        <taxon>asterids</taxon>
        <taxon>lamiids</taxon>
        <taxon>Lamiales</taxon>
        <taxon>Orobanchaceae</taxon>
        <taxon>Pedicularideae</taxon>
        <taxon>Castillejinae</taxon>
        <taxon>Castilleja</taxon>
    </lineage>
</organism>
<dbReference type="Pfam" id="PF05553">
    <property type="entry name" value="DUF761"/>
    <property type="match status" value="1"/>
</dbReference>
<dbReference type="EMBL" id="JAVIJP010000005">
    <property type="protein sequence ID" value="KAL3652911.1"/>
    <property type="molecule type" value="Genomic_DNA"/>
</dbReference>
<protein>
    <submittedName>
        <fullName evidence="2">Uncharacterized protein</fullName>
    </submittedName>
</protein>
<keyword evidence="3" id="KW-1185">Reference proteome</keyword>